<dbReference type="InterPro" id="IPR003591">
    <property type="entry name" value="Leu-rich_rpt_typical-subtyp"/>
</dbReference>
<dbReference type="Pfam" id="PF01582">
    <property type="entry name" value="TIR"/>
    <property type="match status" value="1"/>
</dbReference>
<sequence length="949" mass="108476">MGKLFEEDSEASNGHDESKTSTDMMQCLRKLYPSSFKTRQGNPVPKKQVNCSIMPHTGAQHQFDLSTALDPRIKNDRLLFLTVHIQCREPAEIVFNNSHNVADNFTMLTLIISGPCHVSMKNLALWSNVTDFHGLGFKEGKNGRFPKLLKDYTFESEIQSLASLRALSLDSNFTLAILDALSEITGVRSKMAELALTNLSLKRMPEKLQTVMPGLQTLDLRFNKLTQPPIFPWNNTALKFPHGLIGAKGLKVKTLGGSGVDADNYVRSLRLDGNIIQDLSLHEFHGFLHKLSLTRNGLQTIGATSFQNLSGIQAIDISKNNIQELPSQLFHGLNSLTEIQLHENNLSVVPAELFRGSENIMKITLGHNKIRKIAGGLFNSSKRLLILHLEGNRIKTIEEGAFSNSLREVYLQNNVLSYFPISLFRLQNVSKIDLSFNALTFQDLINLIENLDFETDNVSFQETQPKLLDLKNNNFTSLSMQGVKEPDALKLSRFLEIYEVNLEGNPLICDCSIIAIKRKIELLSKNNPGSKRRFRSWKCAWPEQMRDKTILETNANDLIKQNEPRQCPEKCSCFERCSDQTVVIDCQGRKLDIMPKTLPSSDSIQLNLRNNYIRDIPRHPYLKNLTALYLTHNEIQRLNEVVVDSFERIRILHMDSNNLTTLPRNIENLFLTNLALHDNNFDCNCSTKWMKNWLQNLNDNGQVERVENILCKLDSSMGEKAVYILPDERFGCNGTVGHSVRSTNTPNPTSSVITSAVLGTLLAISIIISILVHVYRRELKAIINTHLNRWPFGGKNDSDSTKIYDAFVSYSENDRHWVVNILQERLEKRHPIFKLCIHHRDFEIGTPIVKNILNSVEKSNRMLIVLSRTFLQSEWCMLEFRTAHHKVLEDRLKLIVILFDDVTLDELDGEIKLYLRTNTYLSIKDKWFWEKLIHAMQSNKKEKFRKPLL</sequence>
<dbReference type="InterPro" id="IPR001611">
    <property type="entry name" value="Leu-rich_rpt"/>
</dbReference>
<dbReference type="InterPro" id="IPR000157">
    <property type="entry name" value="TIR_dom"/>
</dbReference>
<proteinExistence type="inferred from homology"/>
<evidence type="ECO:0000256" key="2">
    <source>
        <dbReference type="ARBA" id="ARBA00009634"/>
    </source>
</evidence>
<comment type="subcellular location">
    <subcellularLocation>
        <location evidence="1">Membrane</location>
        <topology evidence="1">Single-pass type I membrane protein</topology>
    </subcellularLocation>
</comment>
<dbReference type="Proteomes" id="UP000275408">
    <property type="component" value="Unassembled WGS sequence"/>
</dbReference>
<evidence type="ECO:0000256" key="7">
    <source>
        <dbReference type="ARBA" id="ARBA00022989"/>
    </source>
</evidence>
<evidence type="ECO:0000259" key="13">
    <source>
        <dbReference type="PROSITE" id="PS50104"/>
    </source>
</evidence>
<keyword evidence="10" id="KW-0325">Glycoprotein</keyword>
<dbReference type="PANTHER" id="PTHR24365">
    <property type="entry name" value="TOLL-LIKE RECEPTOR"/>
    <property type="match status" value="1"/>
</dbReference>
<reference evidence="14 15" key="1">
    <citation type="journal article" date="2018" name="Sci. Rep.">
        <title>Comparative analysis of the Pocillopora damicornis genome highlights role of immune system in coral evolution.</title>
        <authorList>
            <person name="Cunning R."/>
            <person name="Bay R.A."/>
            <person name="Gillette P."/>
            <person name="Baker A.C."/>
            <person name="Traylor-Knowles N."/>
        </authorList>
    </citation>
    <scope>NUCLEOTIDE SEQUENCE [LARGE SCALE GENOMIC DNA]</scope>
    <source>
        <strain evidence="14">RSMAS</strain>
        <tissue evidence="14">Whole animal</tissue>
    </source>
</reference>
<dbReference type="FunFam" id="3.40.50.10140:FF:000021">
    <property type="entry name" value="Toll receptor 13"/>
    <property type="match status" value="1"/>
</dbReference>
<dbReference type="InterPro" id="IPR035897">
    <property type="entry name" value="Toll_tir_struct_dom_sf"/>
</dbReference>
<dbReference type="InterPro" id="IPR000483">
    <property type="entry name" value="Cys-rich_flank_reg_C"/>
</dbReference>
<keyword evidence="15" id="KW-1185">Reference proteome</keyword>
<dbReference type="AlphaFoldDB" id="A0A3M6THW7"/>
<keyword evidence="6" id="KW-0677">Repeat</keyword>
<evidence type="ECO:0000256" key="1">
    <source>
        <dbReference type="ARBA" id="ARBA00004479"/>
    </source>
</evidence>
<dbReference type="GO" id="GO:0007165">
    <property type="term" value="P:signal transduction"/>
    <property type="evidence" value="ECO:0007669"/>
    <property type="project" value="InterPro"/>
</dbReference>
<organism evidence="14 15">
    <name type="scientific">Pocillopora damicornis</name>
    <name type="common">Cauliflower coral</name>
    <name type="synonym">Millepora damicornis</name>
    <dbReference type="NCBI Taxonomy" id="46731"/>
    <lineage>
        <taxon>Eukaryota</taxon>
        <taxon>Metazoa</taxon>
        <taxon>Cnidaria</taxon>
        <taxon>Anthozoa</taxon>
        <taxon>Hexacorallia</taxon>
        <taxon>Scleractinia</taxon>
        <taxon>Astrocoeniina</taxon>
        <taxon>Pocilloporidae</taxon>
        <taxon>Pocillopora</taxon>
    </lineage>
</organism>
<dbReference type="SMART" id="SM00369">
    <property type="entry name" value="LRR_TYP"/>
    <property type="match status" value="8"/>
</dbReference>
<dbReference type="FunFam" id="3.80.10.10:FF:001360">
    <property type="entry name" value="Uncharacterized protein"/>
    <property type="match status" value="1"/>
</dbReference>
<keyword evidence="5" id="KW-0732">Signal</keyword>
<feature type="transmembrane region" description="Helical" evidence="12">
    <location>
        <begin position="752"/>
        <end position="775"/>
    </location>
</feature>
<evidence type="ECO:0000256" key="8">
    <source>
        <dbReference type="ARBA" id="ARBA00023136"/>
    </source>
</evidence>
<dbReference type="SMART" id="SM00013">
    <property type="entry name" value="LRRNT"/>
    <property type="match status" value="1"/>
</dbReference>
<dbReference type="PANTHER" id="PTHR24365:SF541">
    <property type="entry name" value="PROTEIN TOLL-RELATED"/>
    <property type="match status" value="1"/>
</dbReference>
<accession>A0A3M6THW7</accession>
<evidence type="ECO:0000256" key="4">
    <source>
        <dbReference type="ARBA" id="ARBA00022692"/>
    </source>
</evidence>
<evidence type="ECO:0000256" key="12">
    <source>
        <dbReference type="SAM" id="Phobius"/>
    </source>
</evidence>
<gene>
    <name evidence="14" type="ORF">pdam_00011599</name>
</gene>
<feature type="region of interest" description="Disordered" evidence="11">
    <location>
        <begin position="1"/>
        <end position="22"/>
    </location>
</feature>
<keyword evidence="3" id="KW-0433">Leucine-rich repeat</keyword>
<evidence type="ECO:0000313" key="15">
    <source>
        <dbReference type="Proteomes" id="UP000275408"/>
    </source>
</evidence>
<feature type="domain" description="TIR" evidence="13">
    <location>
        <begin position="802"/>
        <end position="936"/>
    </location>
</feature>
<keyword evidence="7 12" id="KW-1133">Transmembrane helix</keyword>
<dbReference type="SUPFAM" id="SSF52200">
    <property type="entry name" value="Toll/Interleukin receptor TIR domain"/>
    <property type="match status" value="1"/>
</dbReference>
<evidence type="ECO:0000256" key="10">
    <source>
        <dbReference type="ARBA" id="ARBA00023180"/>
    </source>
</evidence>
<keyword evidence="8 12" id="KW-0472">Membrane</keyword>
<dbReference type="STRING" id="46731.A0A3M6THW7"/>
<dbReference type="OrthoDB" id="5983987at2759"/>
<evidence type="ECO:0000313" key="14">
    <source>
        <dbReference type="EMBL" id="RMX40985.1"/>
    </source>
</evidence>
<protein>
    <recommendedName>
        <fullName evidence="13">TIR domain-containing protein</fullName>
    </recommendedName>
</protein>
<dbReference type="Gene3D" id="3.40.50.10140">
    <property type="entry name" value="Toll/interleukin-1 receptor homology (TIR) domain"/>
    <property type="match status" value="1"/>
</dbReference>
<evidence type="ECO:0000256" key="11">
    <source>
        <dbReference type="SAM" id="MobiDB-lite"/>
    </source>
</evidence>
<dbReference type="SUPFAM" id="SSF52058">
    <property type="entry name" value="L domain-like"/>
    <property type="match status" value="2"/>
</dbReference>
<dbReference type="SMART" id="SM00255">
    <property type="entry name" value="TIR"/>
    <property type="match status" value="1"/>
</dbReference>
<dbReference type="PROSITE" id="PS50104">
    <property type="entry name" value="TIR"/>
    <property type="match status" value="1"/>
</dbReference>
<name>A0A3M6THW7_POCDA</name>
<evidence type="ECO:0000256" key="6">
    <source>
        <dbReference type="ARBA" id="ARBA00022737"/>
    </source>
</evidence>
<dbReference type="Gene3D" id="3.80.10.10">
    <property type="entry name" value="Ribonuclease Inhibitor"/>
    <property type="match status" value="5"/>
</dbReference>
<dbReference type="Pfam" id="PF13855">
    <property type="entry name" value="LRR_8"/>
    <property type="match status" value="3"/>
</dbReference>
<dbReference type="EMBL" id="RCHS01003537">
    <property type="protein sequence ID" value="RMX40985.1"/>
    <property type="molecule type" value="Genomic_DNA"/>
</dbReference>
<comment type="similarity">
    <text evidence="2">Belongs to the Toll-like receptor family.</text>
</comment>
<dbReference type="GO" id="GO:0005886">
    <property type="term" value="C:plasma membrane"/>
    <property type="evidence" value="ECO:0007669"/>
    <property type="project" value="TreeGrafter"/>
</dbReference>
<dbReference type="SMART" id="SM00082">
    <property type="entry name" value="LRRCT"/>
    <property type="match status" value="2"/>
</dbReference>
<comment type="caution">
    <text evidence="14">The sequence shown here is derived from an EMBL/GenBank/DDBJ whole genome shotgun (WGS) entry which is preliminary data.</text>
</comment>
<dbReference type="InterPro" id="IPR032675">
    <property type="entry name" value="LRR_dom_sf"/>
</dbReference>
<evidence type="ECO:0000256" key="5">
    <source>
        <dbReference type="ARBA" id="ARBA00022729"/>
    </source>
</evidence>
<keyword evidence="9" id="KW-0675">Receptor</keyword>
<evidence type="ECO:0000256" key="9">
    <source>
        <dbReference type="ARBA" id="ARBA00023170"/>
    </source>
</evidence>
<dbReference type="InterPro" id="IPR000372">
    <property type="entry name" value="LRRNT"/>
</dbReference>
<evidence type="ECO:0000256" key="3">
    <source>
        <dbReference type="ARBA" id="ARBA00022614"/>
    </source>
</evidence>
<dbReference type="GO" id="GO:0038023">
    <property type="term" value="F:signaling receptor activity"/>
    <property type="evidence" value="ECO:0007669"/>
    <property type="project" value="TreeGrafter"/>
</dbReference>
<keyword evidence="4 12" id="KW-0812">Transmembrane</keyword>